<dbReference type="Proteomes" id="UP001431532">
    <property type="component" value="Unassembled WGS sequence"/>
</dbReference>
<sequence>MFWDYVTFVIVLIIGLVNIIWPQETVYIIWAVRHGVDDESRRSFEHLMRFIGIAIVIGCGIWLYSQF</sequence>
<feature type="transmembrane region" description="Helical" evidence="1">
    <location>
        <begin position="6"/>
        <end position="32"/>
    </location>
</feature>
<comment type="caution">
    <text evidence="2">The sequence shown here is derived from an EMBL/GenBank/DDBJ whole genome shotgun (WGS) entry which is preliminary data.</text>
</comment>
<protein>
    <submittedName>
        <fullName evidence="2">Uncharacterized protein</fullName>
    </submittedName>
</protein>
<reference evidence="2" key="1">
    <citation type="submission" date="2023-05" db="EMBL/GenBank/DDBJ databases">
        <title>Mariniplasma microaerophilum sp. nov., a novel anaerobic mollicute isolated from terrestrial mud volcano, Taman Peninsula, Russia.</title>
        <authorList>
            <person name="Khomyakova M.A."/>
            <person name="Merkel A.Y."/>
            <person name="Slobodkin A.I."/>
        </authorList>
    </citation>
    <scope>NUCLEOTIDE SEQUENCE</scope>
    <source>
        <strain evidence="2">M4Ah</strain>
    </source>
</reference>
<dbReference type="RefSeq" id="WP_282840129.1">
    <property type="nucleotide sequence ID" value="NZ_JASCXW010000045.1"/>
</dbReference>
<feature type="transmembrane region" description="Helical" evidence="1">
    <location>
        <begin position="44"/>
        <end position="64"/>
    </location>
</feature>
<accession>A0AAW6U6W0</accession>
<dbReference type="AlphaFoldDB" id="A0AAW6U6W0"/>
<evidence type="ECO:0000313" key="2">
    <source>
        <dbReference type="EMBL" id="MDI6453682.1"/>
    </source>
</evidence>
<keyword evidence="1" id="KW-0812">Transmembrane</keyword>
<keyword evidence="1" id="KW-1133">Transmembrane helix</keyword>
<gene>
    <name evidence="2" type="ORF">QJ521_08905</name>
</gene>
<evidence type="ECO:0000313" key="3">
    <source>
        <dbReference type="Proteomes" id="UP001431532"/>
    </source>
</evidence>
<evidence type="ECO:0000256" key="1">
    <source>
        <dbReference type="SAM" id="Phobius"/>
    </source>
</evidence>
<organism evidence="2 3">
    <name type="scientific">Peloplasma aerotolerans</name>
    <dbReference type="NCBI Taxonomy" id="3044389"/>
    <lineage>
        <taxon>Bacteria</taxon>
        <taxon>Bacillati</taxon>
        <taxon>Mycoplasmatota</taxon>
        <taxon>Mollicutes</taxon>
        <taxon>Acholeplasmatales</taxon>
        <taxon>Acholeplasmataceae</taxon>
        <taxon>Peloplasma</taxon>
    </lineage>
</organism>
<keyword evidence="1" id="KW-0472">Membrane</keyword>
<dbReference type="EMBL" id="JASCXW010000045">
    <property type="protein sequence ID" value="MDI6453682.1"/>
    <property type="molecule type" value="Genomic_DNA"/>
</dbReference>
<keyword evidence="3" id="KW-1185">Reference proteome</keyword>
<name>A0AAW6U6W0_9MOLU</name>
<proteinExistence type="predicted"/>